<dbReference type="EMBL" id="LSRX01000013">
    <property type="protein sequence ID" value="OLQ14584.1"/>
    <property type="molecule type" value="Genomic_DNA"/>
</dbReference>
<comment type="caution">
    <text evidence="1">The sequence shown here is derived from an EMBL/GenBank/DDBJ whole genome shotgun (WGS) entry which is preliminary data.</text>
</comment>
<proteinExistence type="predicted"/>
<protein>
    <submittedName>
        <fullName evidence="1">Uncharacterized protein</fullName>
    </submittedName>
</protein>
<keyword evidence="2" id="KW-1185">Reference proteome</keyword>
<gene>
    <name evidence="1" type="ORF">AK812_SmicGene1253</name>
</gene>
<organism evidence="1 2">
    <name type="scientific">Symbiodinium microadriaticum</name>
    <name type="common">Dinoflagellate</name>
    <name type="synonym">Zooxanthella microadriatica</name>
    <dbReference type="NCBI Taxonomy" id="2951"/>
    <lineage>
        <taxon>Eukaryota</taxon>
        <taxon>Sar</taxon>
        <taxon>Alveolata</taxon>
        <taxon>Dinophyceae</taxon>
        <taxon>Suessiales</taxon>
        <taxon>Symbiodiniaceae</taxon>
        <taxon>Symbiodinium</taxon>
    </lineage>
</organism>
<dbReference type="Proteomes" id="UP000186817">
    <property type="component" value="Unassembled WGS sequence"/>
</dbReference>
<evidence type="ECO:0000313" key="1">
    <source>
        <dbReference type="EMBL" id="OLQ14584.1"/>
    </source>
</evidence>
<sequence>MGGGLRRELIGSLGLHNRRVPVMARLDGTKDTDPNGGPQRLGKGLARLLDARHKQKRLLQRYSVAARSGRRAGQADLWQEVKEFLENALEAFGSGRYLMQDFVHSPTCHKQNRLLQRYSVAAVGGRRAGQADLWQEVKEFLENALEAFGSGRPPEIRLSVPRVLRMMVEAWPGQWTGHLRAAAFQRRPPLFTIMINYCPDGGASLLSDHLAYSNLLSCPALQNRLLCKHIPVP</sequence>
<dbReference type="AlphaFoldDB" id="A0A1Q9F4G6"/>
<accession>A0A1Q9F4G6</accession>
<evidence type="ECO:0000313" key="2">
    <source>
        <dbReference type="Proteomes" id="UP000186817"/>
    </source>
</evidence>
<name>A0A1Q9F4G6_SYMMI</name>
<reference evidence="1 2" key="1">
    <citation type="submission" date="2016-02" db="EMBL/GenBank/DDBJ databases">
        <title>Genome analysis of coral dinoflagellate symbionts highlights evolutionary adaptations to a symbiotic lifestyle.</title>
        <authorList>
            <person name="Aranda M."/>
            <person name="Li Y."/>
            <person name="Liew Y.J."/>
            <person name="Baumgarten S."/>
            <person name="Simakov O."/>
            <person name="Wilson M."/>
            <person name="Piel J."/>
            <person name="Ashoor H."/>
            <person name="Bougouffa S."/>
            <person name="Bajic V.B."/>
            <person name="Ryu T."/>
            <person name="Ravasi T."/>
            <person name="Bayer T."/>
            <person name="Micklem G."/>
            <person name="Kim H."/>
            <person name="Bhak J."/>
            <person name="Lajeunesse T.C."/>
            <person name="Voolstra C.R."/>
        </authorList>
    </citation>
    <scope>NUCLEOTIDE SEQUENCE [LARGE SCALE GENOMIC DNA]</scope>
    <source>
        <strain evidence="1 2">CCMP2467</strain>
    </source>
</reference>